<proteinExistence type="predicted"/>
<accession>A0ABY4JRU3</accession>
<protein>
    <submittedName>
        <fullName evidence="1">Uncharacterized protein</fullName>
    </submittedName>
</protein>
<gene>
    <name evidence="1" type="ORF">MY490_10000</name>
</gene>
<dbReference type="EMBL" id="CP096034">
    <property type="protein sequence ID" value="UPM56136.1"/>
    <property type="molecule type" value="Genomic_DNA"/>
</dbReference>
<organism evidence="1 2">
    <name type="scientific">Gottfriedia acidiceleris</name>
    <dbReference type="NCBI Taxonomy" id="371036"/>
    <lineage>
        <taxon>Bacteria</taxon>
        <taxon>Bacillati</taxon>
        <taxon>Bacillota</taxon>
        <taxon>Bacilli</taxon>
        <taxon>Bacillales</taxon>
        <taxon>Bacillaceae</taxon>
        <taxon>Gottfriedia</taxon>
    </lineage>
</organism>
<dbReference type="Proteomes" id="UP000830639">
    <property type="component" value="Chromosome"/>
</dbReference>
<evidence type="ECO:0000313" key="2">
    <source>
        <dbReference type="Proteomes" id="UP000830639"/>
    </source>
</evidence>
<name>A0ABY4JRU3_9BACI</name>
<keyword evidence="2" id="KW-1185">Reference proteome</keyword>
<reference evidence="1 2" key="1">
    <citation type="submission" date="2022-04" db="EMBL/GenBank/DDBJ databases">
        <title>Mechanism of arsenic methylation and mitigation arsenic toxicity by Bacillus sp. LH14 from an Arsenic-Contaminated Paddy Soil.</title>
        <authorList>
            <person name="Wang D."/>
        </authorList>
    </citation>
    <scope>NUCLEOTIDE SEQUENCE [LARGE SCALE GENOMIC DNA]</scope>
    <source>
        <strain evidence="1 2">LH14</strain>
    </source>
</reference>
<sequence>MKKFLAGIGFIGLCALCCLLPSILVALAGITGISLGFWKWGIALLSISLII</sequence>
<evidence type="ECO:0000313" key="1">
    <source>
        <dbReference type="EMBL" id="UPM56136.1"/>
    </source>
</evidence>
<dbReference type="RefSeq" id="WP_248269051.1">
    <property type="nucleotide sequence ID" value="NZ_CP096034.1"/>
</dbReference>